<name>A0AAW0FZB3_9APHY</name>
<evidence type="ECO:0000256" key="1">
    <source>
        <dbReference type="SAM" id="MobiDB-lite"/>
    </source>
</evidence>
<feature type="domain" description="MOSC" evidence="3">
    <location>
        <begin position="211"/>
        <end position="329"/>
    </location>
</feature>
<dbReference type="InterPro" id="IPR005302">
    <property type="entry name" value="MoCF_Sase_C"/>
</dbReference>
<dbReference type="InterPro" id="IPR005303">
    <property type="entry name" value="MOCOS_middle"/>
</dbReference>
<dbReference type="GO" id="GO:0030170">
    <property type="term" value="F:pyridoxal phosphate binding"/>
    <property type="evidence" value="ECO:0007669"/>
    <property type="project" value="InterPro"/>
</dbReference>
<dbReference type="SUPFAM" id="SSF141673">
    <property type="entry name" value="MOSC N-terminal domain-like"/>
    <property type="match status" value="1"/>
</dbReference>
<evidence type="ECO:0000259" key="3">
    <source>
        <dbReference type="PROSITE" id="PS51340"/>
    </source>
</evidence>
<proteinExistence type="predicted"/>
<evidence type="ECO:0000313" key="5">
    <source>
        <dbReference type="Proteomes" id="UP001385951"/>
    </source>
</evidence>
<keyword evidence="2" id="KW-0472">Membrane</keyword>
<dbReference type="PROSITE" id="PS51340">
    <property type="entry name" value="MOSC"/>
    <property type="match status" value="1"/>
</dbReference>
<accession>A0AAW0FZB3</accession>
<sequence length="329" mass="36555">MSLDVHMASIVSSEGLNVIWLLTVTLLVVTTILFWRTKHSEAEKKSGTSSIRNDAPGTVANGHGSVTQQSVENNIPLTLGEVSVSKILIHPIKSCKGLSLSQSRFTPQGLEHDRKWCIMDANTHTIVTAREVSKMVLIEPRVEYNPSDSYGGRLVVKVPQTSGDVTFSVPLDPTPELLKEWSVLDDCNLFKVVYMDGYICQSLSPSEPDPTEVLSEYFGQRVYLMMKGPIPRECAPTKSFPDLKATAEYHDGYPILFASEESLHDVSKSIRLAADGENSPIGRIGGMNQDRWKDNDVEIERFRPNIVFEGAGHPWVEDMWRSVGHQSSP</sequence>
<dbReference type="AlphaFoldDB" id="A0AAW0FZB3"/>
<feature type="region of interest" description="Disordered" evidence="1">
    <location>
        <begin position="44"/>
        <end position="67"/>
    </location>
</feature>
<dbReference type="EMBL" id="JASBNA010000016">
    <property type="protein sequence ID" value="KAK7686550.1"/>
    <property type="molecule type" value="Genomic_DNA"/>
</dbReference>
<evidence type="ECO:0000256" key="2">
    <source>
        <dbReference type="SAM" id="Phobius"/>
    </source>
</evidence>
<keyword evidence="2" id="KW-0812">Transmembrane</keyword>
<dbReference type="GO" id="GO:0003824">
    <property type="term" value="F:catalytic activity"/>
    <property type="evidence" value="ECO:0007669"/>
    <property type="project" value="InterPro"/>
</dbReference>
<dbReference type="Pfam" id="PF03473">
    <property type="entry name" value="MOSC"/>
    <property type="match status" value="1"/>
</dbReference>
<dbReference type="Proteomes" id="UP001385951">
    <property type="component" value="Unassembled WGS sequence"/>
</dbReference>
<comment type="caution">
    <text evidence="4">The sequence shown here is derived from an EMBL/GenBank/DDBJ whole genome shotgun (WGS) entry which is preliminary data.</text>
</comment>
<reference evidence="4 5" key="1">
    <citation type="submission" date="2022-09" db="EMBL/GenBank/DDBJ databases">
        <authorList>
            <person name="Palmer J.M."/>
        </authorList>
    </citation>
    <scope>NUCLEOTIDE SEQUENCE [LARGE SCALE GENOMIC DNA]</scope>
    <source>
        <strain evidence="4 5">DSM 7382</strain>
    </source>
</reference>
<keyword evidence="2" id="KW-1133">Transmembrane helix</keyword>
<keyword evidence="5" id="KW-1185">Reference proteome</keyword>
<evidence type="ECO:0000313" key="4">
    <source>
        <dbReference type="EMBL" id="KAK7686550.1"/>
    </source>
</evidence>
<dbReference type="Pfam" id="PF03476">
    <property type="entry name" value="MOSC_N"/>
    <property type="match status" value="1"/>
</dbReference>
<gene>
    <name evidence="4" type="ORF">QCA50_010150</name>
</gene>
<organism evidence="4 5">
    <name type="scientific">Cerrena zonata</name>
    <dbReference type="NCBI Taxonomy" id="2478898"/>
    <lineage>
        <taxon>Eukaryota</taxon>
        <taxon>Fungi</taxon>
        <taxon>Dikarya</taxon>
        <taxon>Basidiomycota</taxon>
        <taxon>Agaricomycotina</taxon>
        <taxon>Agaricomycetes</taxon>
        <taxon>Polyporales</taxon>
        <taxon>Cerrenaceae</taxon>
        <taxon>Cerrena</taxon>
    </lineage>
</organism>
<protein>
    <recommendedName>
        <fullName evidence="3">MOSC domain-containing protein</fullName>
    </recommendedName>
</protein>
<feature type="transmembrane region" description="Helical" evidence="2">
    <location>
        <begin position="15"/>
        <end position="35"/>
    </location>
</feature>
<dbReference type="GO" id="GO:0030151">
    <property type="term" value="F:molybdenum ion binding"/>
    <property type="evidence" value="ECO:0007669"/>
    <property type="project" value="InterPro"/>
</dbReference>